<gene>
    <name evidence="1" type="ORF">HOLleu_40780</name>
</gene>
<dbReference type="SUPFAM" id="SSF53098">
    <property type="entry name" value="Ribonuclease H-like"/>
    <property type="match status" value="1"/>
</dbReference>
<organism evidence="1 2">
    <name type="scientific">Holothuria leucospilota</name>
    <name type="common">Black long sea cucumber</name>
    <name type="synonym">Mertensiothuria leucospilota</name>
    <dbReference type="NCBI Taxonomy" id="206669"/>
    <lineage>
        <taxon>Eukaryota</taxon>
        <taxon>Metazoa</taxon>
        <taxon>Echinodermata</taxon>
        <taxon>Eleutherozoa</taxon>
        <taxon>Echinozoa</taxon>
        <taxon>Holothuroidea</taxon>
        <taxon>Aspidochirotacea</taxon>
        <taxon>Aspidochirotida</taxon>
        <taxon>Holothuriidae</taxon>
        <taxon>Holothuria</taxon>
    </lineage>
</organism>
<proteinExistence type="predicted"/>
<dbReference type="GO" id="GO:0003676">
    <property type="term" value="F:nucleic acid binding"/>
    <property type="evidence" value="ECO:0007669"/>
    <property type="project" value="InterPro"/>
</dbReference>
<name>A0A9Q0YGI4_HOLLE</name>
<dbReference type="InterPro" id="IPR012337">
    <property type="entry name" value="RNaseH-like_sf"/>
</dbReference>
<dbReference type="AlphaFoldDB" id="A0A9Q0YGI4"/>
<reference evidence="1" key="1">
    <citation type="submission" date="2021-10" db="EMBL/GenBank/DDBJ databases">
        <title>Tropical sea cucumber genome reveals ecological adaptation and Cuvierian tubules defense mechanism.</title>
        <authorList>
            <person name="Chen T."/>
        </authorList>
    </citation>
    <scope>NUCLEOTIDE SEQUENCE</scope>
    <source>
        <strain evidence="1">Nanhai2018</strain>
        <tissue evidence="1">Muscle</tissue>
    </source>
</reference>
<evidence type="ECO:0000313" key="2">
    <source>
        <dbReference type="Proteomes" id="UP001152320"/>
    </source>
</evidence>
<dbReference type="OrthoDB" id="8037646at2759"/>
<comment type="caution">
    <text evidence="1">The sequence shown here is derived from an EMBL/GenBank/DDBJ whole genome shotgun (WGS) entry which is preliminary data.</text>
</comment>
<evidence type="ECO:0000313" key="1">
    <source>
        <dbReference type="EMBL" id="KAJ8021026.1"/>
    </source>
</evidence>
<dbReference type="EMBL" id="JAIZAY010000022">
    <property type="protein sequence ID" value="KAJ8021026.1"/>
    <property type="molecule type" value="Genomic_DNA"/>
</dbReference>
<keyword evidence="2" id="KW-1185">Reference proteome</keyword>
<protein>
    <submittedName>
        <fullName evidence="1">Uncharacterized protein</fullName>
    </submittedName>
</protein>
<sequence length="181" mass="20072">MFSGKTATSKGAPVIFKKAHNVIVHRDGTEFDIIGHGRLYYLKTVNDIVGDNVNAVYDVSTWHEILGHCNFEDVLKLPDVFKGKFVNSRNRKPDAKAAAPLELVHTDLAGTIDPVAKDGFRYAVTSTDDYLGAIFVYFIRNKRDTTSAIEKFLADSAPYGKVKCIDLITVQSLQGMFLSQL</sequence>
<dbReference type="InterPro" id="IPR036397">
    <property type="entry name" value="RNaseH_sf"/>
</dbReference>
<accession>A0A9Q0YGI4</accession>
<dbReference type="Proteomes" id="UP001152320">
    <property type="component" value="Chromosome 22"/>
</dbReference>
<dbReference type="Gene3D" id="3.30.420.10">
    <property type="entry name" value="Ribonuclease H-like superfamily/Ribonuclease H"/>
    <property type="match status" value="1"/>
</dbReference>